<gene>
    <name evidence="2" type="ORF">BDW42DRAFT_63890</name>
</gene>
<evidence type="ECO:0000313" key="2">
    <source>
        <dbReference type="EMBL" id="PLN83515.1"/>
    </source>
</evidence>
<dbReference type="Proteomes" id="UP000235023">
    <property type="component" value="Unassembled WGS sequence"/>
</dbReference>
<sequence length="143" mass="15616">MEDGAQNDHFPSQPSQVSRLSGSLSSPLLSSYSLALSLASLFYLSLAPFFLFSFLSFLFTSHSNLPPALSTSLSFLLLPSHSRCQLHSFSCSPCCPFFLSIVNDTDLSIGSLPSQFHPRTHVTITTQPAFQSNCPWAHSLVLC</sequence>
<protein>
    <submittedName>
        <fullName evidence="2">Uncharacterized protein</fullName>
    </submittedName>
</protein>
<reference evidence="3" key="1">
    <citation type="submission" date="2017-12" db="EMBL/GenBank/DDBJ databases">
        <authorList>
            <consortium name="DOE Joint Genome Institute"/>
            <person name="Mondo S.J."/>
            <person name="Kjaerbolling I."/>
            <person name="Vesth T.C."/>
            <person name="Frisvad J.C."/>
            <person name="Nybo J.L."/>
            <person name="Theobald S."/>
            <person name="Kuo A."/>
            <person name="Bowyer P."/>
            <person name="Matsuda Y."/>
            <person name="Lyhne E.K."/>
            <person name="Kogle M.E."/>
            <person name="Clum A."/>
            <person name="Lipzen A."/>
            <person name="Salamov A."/>
            <person name="Ngan C.Y."/>
            <person name="Daum C."/>
            <person name="Chiniquy J."/>
            <person name="Barry K."/>
            <person name="LaButti K."/>
            <person name="Haridas S."/>
            <person name="Simmons B.A."/>
            <person name="Magnuson J.K."/>
            <person name="Mortensen U.H."/>
            <person name="Larsen T.O."/>
            <person name="Grigoriev I.V."/>
            <person name="Baker S.E."/>
            <person name="Andersen M.R."/>
            <person name="Nordberg H.P."/>
            <person name="Cantor M.N."/>
            <person name="Hua S.X."/>
        </authorList>
    </citation>
    <scope>NUCLEOTIDE SEQUENCE [LARGE SCALE GENOMIC DNA]</scope>
    <source>
        <strain evidence="3">IBT 19404</strain>
    </source>
</reference>
<keyword evidence="1" id="KW-0812">Transmembrane</keyword>
<evidence type="ECO:0000313" key="3">
    <source>
        <dbReference type="Proteomes" id="UP000235023"/>
    </source>
</evidence>
<name>A0A2J5I144_9EURO</name>
<organism evidence="2 3">
    <name type="scientific">Aspergillus taichungensis</name>
    <dbReference type="NCBI Taxonomy" id="482145"/>
    <lineage>
        <taxon>Eukaryota</taxon>
        <taxon>Fungi</taxon>
        <taxon>Dikarya</taxon>
        <taxon>Ascomycota</taxon>
        <taxon>Pezizomycotina</taxon>
        <taxon>Eurotiomycetes</taxon>
        <taxon>Eurotiomycetidae</taxon>
        <taxon>Eurotiales</taxon>
        <taxon>Aspergillaceae</taxon>
        <taxon>Aspergillus</taxon>
        <taxon>Aspergillus subgen. Circumdati</taxon>
    </lineage>
</organism>
<proteinExistence type="predicted"/>
<dbReference type="AlphaFoldDB" id="A0A2J5I144"/>
<evidence type="ECO:0000256" key="1">
    <source>
        <dbReference type="SAM" id="Phobius"/>
    </source>
</evidence>
<keyword evidence="3" id="KW-1185">Reference proteome</keyword>
<keyword evidence="1" id="KW-1133">Transmembrane helix</keyword>
<accession>A0A2J5I144</accession>
<feature type="transmembrane region" description="Helical" evidence="1">
    <location>
        <begin position="34"/>
        <end position="59"/>
    </location>
</feature>
<dbReference type="EMBL" id="KZ559518">
    <property type="protein sequence ID" value="PLN83515.1"/>
    <property type="molecule type" value="Genomic_DNA"/>
</dbReference>
<keyword evidence="1" id="KW-0472">Membrane</keyword>